<evidence type="ECO:0000256" key="5">
    <source>
        <dbReference type="ARBA" id="ARBA00038063"/>
    </source>
</evidence>
<dbReference type="OrthoDB" id="1711136at2759"/>
<dbReference type="AlphaFoldDB" id="A0A6G1L3I4"/>
<sequence>MPAPAPARAIPLLICSIGNPGPTYAHTLHSAGHTVVSHLAAHLGSPPFTRDRALGNGLVSRPAPAGSSADWTLWQSTSYMNESGKGVKAAYGAWSRGRPAGEQGRLVVIYDELEQPLGQVTVRTASGLSARGHNGLKSIMAAMPQAPFARIGIGIGRPESRESNAVARYVLGKMRPAERERIGGSVAEVVQRLRQLERG</sequence>
<dbReference type="GO" id="GO:0004045">
    <property type="term" value="F:peptidyl-tRNA hydrolase activity"/>
    <property type="evidence" value="ECO:0007669"/>
    <property type="project" value="UniProtKB-EC"/>
</dbReference>
<keyword evidence="2" id="KW-0820">tRNA-binding</keyword>
<evidence type="ECO:0000256" key="1">
    <source>
        <dbReference type="ARBA" id="ARBA00013260"/>
    </source>
</evidence>
<dbReference type="EMBL" id="ML995866">
    <property type="protein sequence ID" value="KAF2766794.1"/>
    <property type="molecule type" value="Genomic_DNA"/>
</dbReference>
<evidence type="ECO:0000313" key="6">
    <source>
        <dbReference type="EMBL" id="KAF2766794.1"/>
    </source>
</evidence>
<dbReference type="EC" id="3.1.1.29" evidence="1"/>
<protein>
    <recommendedName>
        <fullName evidence="1">peptidyl-tRNA hydrolase</fullName>
        <ecNumber evidence="1">3.1.1.29</ecNumber>
    </recommendedName>
</protein>
<keyword evidence="7" id="KW-1185">Reference proteome</keyword>
<dbReference type="InterPro" id="IPR018171">
    <property type="entry name" value="Pept_tRNA_hydro_CS"/>
</dbReference>
<dbReference type="Gene3D" id="3.40.50.1470">
    <property type="entry name" value="Peptidyl-tRNA hydrolase"/>
    <property type="match status" value="1"/>
</dbReference>
<gene>
    <name evidence="6" type="ORF">EJ03DRAFT_168414</name>
</gene>
<reference evidence="6" key="1">
    <citation type="journal article" date="2020" name="Stud. Mycol.">
        <title>101 Dothideomycetes genomes: a test case for predicting lifestyles and emergence of pathogens.</title>
        <authorList>
            <person name="Haridas S."/>
            <person name="Albert R."/>
            <person name="Binder M."/>
            <person name="Bloem J."/>
            <person name="Labutti K."/>
            <person name="Salamov A."/>
            <person name="Andreopoulos B."/>
            <person name="Baker S."/>
            <person name="Barry K."/>
            <person name="Bills G."/>
            <person name="Bluhm B."/>
            <person name="Cannon C."/>
            <person name="Castanera R."/>
            <person name="Culley D."/>
            <person name="Daum C."/>
            <person name="Ezra D."/>
            <person name="Gonzalez J."/>
            <person name="Henrissat B."/>
            <person name="Kuo A."/>
            <person name="Liang C."/>
            <person name="Lipzen A."/>
            <person name="Lutzoni F."/>
            <person name="Magnuson J."/>
            <person name="Mondo S."/>
            <person name="Nolan M."/>
            <person name="Ohm R."/>
            <person name="Pangilinan J."/>
            <person name="Park H.-J."/>
            <person name="Ramirez L."/>
            <person name="Alfaro M."/>
            <person name="Sun H."/>
            <person name="Tritt A."/>
            <person name="Yoshinaga Y."/>
            <person name="Zwiers L.-H."/>
            <person name="Turgeon B."/>
            <person name="Goodwin S."/>
            <person name="Spatafora J."/>
            <person name="Crous P."/>
            <person name="Grigoriev I."/>
        </authorList>
    </citation>
    <scope>NUCLEOTIDE SEQUENCE</scope>
    <source>
        <strain evidence="6">CBS 116005</strain>
    </source>
</reference>
<dbReference type="InterPro" id="IPR036416">
    <property type="entry name" value="Pept_tRNA_hydro_sf"/>
</dbReference>
<name>A0A6G1L3I4_9PEZI</name>
<comment type="similarity">
    <text evidence="5">Belongs to the PTH family.</text>
</comment>
<dbReference type="PROSITE" id="PS01196">
    <property type="entry name" value="PEPT_TRNA_HYDROL_2"/>
    <property type="match status" value="1"/>
</dbReference>
<dbReference type="Proteomes" id="UP000799436">
    <property type="component" value="Unassembled WGS sequence"/>
</dbReference>
<dbReference type="PANTHER" id="PTHR17224">
    <property type="entry name" value="PEPTIDYL-TRNA HYDROLASE"/>
    <property type="match status" value="1"/>
</dbReference>
<evidence type="ECO:0000313" key="7">
    <source>
        <dbReference type="Proteomes" id="UP000799436"/>
    </source>
</evidence>
<evidence type="ECO:0000256" key="2">
    <source>
        <dbReference type="ARBA" id="ARBA00022555"/>
    </source>
</evidence>
<dbReference type="NCBIfam" id="TIGR00447">
    <property type="entry name" value="pth"/>
    <property type="match status" value="1"/>
</dbReference>
<dbReference type="InterPro" id="IPR001328">
    <property type="entry name" value="Pept_tRNA_hydro"/>
</dbReference>
<dbReference type="CDD" id="cd00462">
    <property type="entry name" value="PTH"/>
    <property type="match status" value="1"/>
</dbReference>
<accession>A0A6G1L3I4</accession>
<dbReference type="SUPFAM" id="SSF53178">
    <property type="entry name" value="Peptidyl-tRNA hydrolase-like"/>
    <property type="match status" value="1"/>
</dbReference>
<keyword evidence="3 6" id="KW-0378">Hydrolase</keyword>
<dbReference type="GO" id="GO:0000049">
    <property type="term" value="F:tRNA binding"/>
    <property type="evidence" value="ECO:0007669"/>
    <property type="project" value="UniProtKB-KW"/>
</dbReference>
<evidence type="ECO:0000256" key="4">
    <source>
        <dbReference type="ARBA" id="ARBA00022884"/>
    </source>
</evidence>
<keyword evidence="4" id="KW-0694">RNA-binding</keyword>
<organism evidence="6 7">
    <name type="scientific">Teratosphaeria nubilosa</name>
    <dbReference type="NCBI Taxonomy" id="161662"/>
    <lineage>
        <taxon>Eukaryota</taxon>
        <taxon>Fungi</taxon>
        <taxon>Dikarya</taxon>
        <taxon>Ascomycota</taxon>
        <taxon>Pezizomycotina</taxon>
        <taxon>Dothideomycetes</taxon>
        <taxon>Dothideomycetidae</taxon>
        <taxon>Mycosphaerellales</taxon>
        <taxon>Teratosphaeriaceae</taxon>
        <taxon>Teratosphaeria</taxon>
    </lineage>
</organism>
<evidence type="ECO:0000256" key="3">
    <source>
        <dbReference type="ARBA" id="ARBA00022801"/>
    </source>
</evidence>
<dbReference type="Pfam" id="PF01195">
    <property type="entry name" value="Pept_tRNA_hydro"/>
    <property type="match status" value="1"/>
</dbReference>
<proteinExistence type="inferred from homology"/>
<dbReference type="PANTHER" id="PTHR17224:SF1">
    <property type="entry name" value="PEPTIDYL-TRNA HYDROLASE"/>
    <property type="match status" value="1"/>
</dbReference>